<gene>
    <name evidence="2" type="ORF">UFOPK3674_01487</name>
</gene>
<dbReference type="AlphaFoldDB" id="A0A6J7IZM8"/>
<dbReference type="EMBL" id="CAFBMX010000007">
    <property type="protein sequence ID" value="CAB4936131.1"/>
    <property type="molecule type" value="Genomic_DNA"/>
</dbReference>
<accession>A0A6J7IZM8</accession>
<reference evidence="2" key="1">
    <citation type="submission" date="2020-05" db="EMBL/GenBank/DDBJ databases">
        <authorList>
            <person name="Chiriac C."/>
            <person name="Salcher M."/>
            <person name="Ghai R."/>
            <person name="Kavagutti S V."/>
        </authorList>
    </citation>
    <scope>NUCLEOTIDE SEQUENCE</scope>
</reference>
<keyword evidence="1" id="KW-0472">Membrane</keyword>
<proteinExistence type="predicted"/>
<sequence length="96" mass="10180">MAERAPLEQDSEVVDGIVVAAARPLPERRVTGRLVRTQAAVVAGSFAIGAATAVVVAQRRARALPAGRKRRGKASAQRVAASRSFLVDVHLLDRGR</sequence>
<feature type="transmembrane region" description="Helical" evidence="1">
    <location>
        <begin position="39"/>
        <end position="61"/>
    </location>
</feature>
<keyword evidence="1" id="KW-0812">Transmembrane</keyword>
<protein>
    <submittedName>
        <fullName evidence="2">Unannotated protein</fullName>
    </submittedName>
</protein>
<name>A0A6J7IZM8_9ZZZZ</name>
<organism evidence="2">
    <name type="scientific">freshwater metagenome</name>
    <dbReference type="NCBI Taxonomy" id="449393"/>
    <lineage>
        <taxon>unclassified sequences</taxon>
        <taxon>metagenomes</taxon>
        <taxon>ecological metagenomes</taxon>
    </lineage>
</organism>
<evidence type="ECO:0000256" key="1">
    <source>
        <dbReference type="SAM" id="Phobius"/>
    </source>
</evidence>
<keyword evidence="1" id="KW-1133">Transmembrane helix</keyword>
<evidence type="ECO:0000313" key="2">
    <source>
        <dbReference type="EMBL" id="CAB4936131.1"/>
    </source>
</evidence>